<dbReference type="Proteomes" id="UP000182932">
    <property type="component" value="Unassembled WGS sequence"/>
</dbReference>
<feature type="compositionally biased region" description="Low complexity" evidence="1">
    <location>
        <begin position="1"/>
        <end position="19"/>
    </location>
</feature>
<organism evidence="2 3">
    <name type="scientific">Marinovum algicola</name>
    <dbReference type="NCBI Taxonomy" id="42444"/>
    <lineage>
        <taxon>Bacteria</taxon>
        <taxon>Pseudomonadati</taxon>
        <taxon>Pseudomonadota</taxon>
        <taxon>Alphaproteobacteria</taxon>
        <taxon>Rhodobacterales</taxon>
        <taxon>Roseobacteraceae</taxon>
        <taxon>Marinovum</taxon>
    </lineage>
</organism>
<evidence type="ECO:0000313" key="3">
    <source>
        <dbReference type="Proteomes" id="UP000182932"/>
    </source>
</evidence>
<reference evidence="2 3" key="1">
    <citation type="submission" date="2016-10" db="EMBL/GenBank/DDBJ databases">
        <authorList>
            <person name="Varghese N."/>
            <person name="Submissions S."/>
        </authorList>
    </citation>
    <scope>NUCLEOTIDE SEQUENCE [LARGE SCALE GENOMIC DNA]</scope>
    <source>
        <strain evidence="2 3">FF3</strain>
    </source>
</reference>
<evidence type="ECO:0000256" key="1">
    <source>
        <dbReference type="SAM" id="MobiDB-lite"/>
    </source>
</evidence>
<comment type="caution">
    <text evidence="2">The sequence shown here is derived from an EMBL/GenBank/DDBJ whole genome shotgun (WGS) entry which is preliminary data.</text>
</comment>
<dbReference type="EMBL" id="FNYY01000005">
    <property type="protein sequence ID" value="SEJ34948.1"/>
    <property type="molecule type" value="Genomic_DNA"/>
</dbReference>
<accession>A0A975ZN32</accession>
<dbReference type="AlphaFoldDB" id="A0A975ZN32"/>
<proteinExistence type="predicted"/>
<protein>
    <submittedName>
        <fullName evidence="2">Uncharacterized protein</fullName>
    </submittedName>
</protein>
<gene>
    <name evidence="2" type="ORF">SAMN04487940_10570</name>
</gene>
<feature type="region of interest" description="Disordered" evidence="1">
    <location>
        <begin position="1"/>
        <end position="22"/>
    </location>
</feature>
<evidence type="ECO:0000313" key="2">
    <source>
        <dbReference type="EMBL" id="SEJ34948.1"/>
    </source>
</evidence>
<sequence length="207" mass="21943">MMGDAAQPKGKPAKPPRAAARPKSRAFRWTIRLLFVALSLMITRGVLQTPEIRAMLDDGVATVLAVLAKERAQQDAMAGAARLEEMQDSAPRQAPAPEMFEDRVAVRRSESPAGPRRLTGPVEAVIAGNAFMLGGVPVVLDSLVCAAPDTEAGRRATDGLEELTRAQDLRCTVTGAAGEHAVRATCMLKGEGDLALAMQADRLCDAD</sequence>
<keyword evidence="3" id="KW-1185">Reference proteome</keyword>
<name>A0A975ZN32_9RHOB</name>